<feature type="region of interest" description="Disordered" evidence="2">
    <location>
        <begin position="64"/>
        <end position="146"/>
    </location>
</feature>
<feature type="compositionally biased region" description="Pro residues" evidence="2">
    <location>
        <begin position="106"/>
        <end position="124"/>
    </location>
</feature>
<keyword evidence="1" id="KW-0175">Coiled coil</keyword>
<evidence type="ECO:0000313" key="3">
    <source>
        <dbReference type="EMBL" id="MCF8589421.1"/>
    </source>
</evidence>
<dbReference type="EMBL" id="JAKKOR010000009">
    <property type="protein sequence ID" value="MCF8589421.1"/>
    <property type="molecule type" value="Genomic_DNA"/>
</dbReference>
<dbReference type="RefSeq" id="WP_236998639.1">
    <property type="nucleotide sequence ID" value="NZ_JAKKOR010000009.1"/>
</dbReference>
<sequence length="232" mass="24323">MPPRRRSTPGAESLTPDDLTKLATALADGRRATVYLREAVPSLGLDAGSSAKVVSIAGTTVTVRPRGVDDELPYEADELRITKTAPPRPEPAKKPVRRKASTTPAPVSPAPVSPAPVSPAPVTPAPAAAEPAAKPRPRTPKKATQSLTVTIHGNADNEWSVALTRGAKKPQRSRPVTPESVDAAIRELGDATARDAVTSVLNAAREEAQRRVEELSRELAAAKEALAALENA</sequence>
<gene>
    <name evidence="3" type="ORF">L5G33_13235</name>
</gene>
<dbReference type="Proteomes" id="UP001200110">
    <property type="component" value="Unassembled WGS sequence"/>
</dbReference>
<feature type="coiled-coil region" evidence="1">
    <location>
        <begin position="198"/>
        <end position="232"/>
    </location>
</feature>
<dbReference type="InterPro" id="IPR046282">
    <property type="entry name" value="DUF6319"/>
</dbReference>
<dbReference type="Pfam" id="PF19844">
    <property type="entry name" value="DUF6319"/>
    <property type="match status" value="1"/>
</dbReference>
<proteinExistence type="predicted"/>
<protein>
    <submittedName>
        <fullName evidence="3">DUF6319 family protein</fullName>
    </submittedName>
</protein>
<evidence type="ECO:0000256" key="1">
    <source>
        <dbReference type="SAM" id="Coils"/>
    </source>
</evidence>
<evidence type="ECO:0000313" key="4">
    <source>
        <dbReference type="Proteomes" id="UP001200110"/>
    </source>
</evidence>
<organism evidence="3 4">
    <name type="scientific">Gordonia liuliyuniae</name>
    <dbReference type="NCBI Taxonomy" id="2911517"/>
    <lineage>
        <taxon>Bacteria</taxon>
        <taxon>Bacillati</taxon>
        <taxon>Actinomycetota</taxon>
        <taxon>Actinomycetes</taxon>
        <taxon>Mycobacteriales</taxon>
        <taxon>Gordoniaceae</taxon>
        <taxon>Gordonia</taxon>
    </lineage>
</organism>
<evidence type="ECO:0000256" key="2">
    <source>
        <dbReference type="SAM" id="MobiDB-lite"/>
    </source>
</evidence>
<keyword evidence="4" id="KW-1185">Reference proteome</keyword>
<accession>A0ABS9IV64</accession>
<name>A0ABS9IV64_9ACTN</name>
<comment type="caution">
    <text evidence="3">The sequence shown here is derived from an EMBL/GenBank/DDBJ whole genome shotgun (WGS) entry which is preliminary data.</text>
</comment>
<reference evidence="3 4" key="1">
    <citation type="submission" date="2022-01" db="EMBL/GenBank/DDBJ databases">
        <authorList>
            <person name="Huang Y."/>
        </authorList>
    </citation>
    <scope>NUCLEOTIDE SEQUENCE [LARGE SCALE GENOMIC DNA]</scope>
    <source>
        <strain evidence="3 4">HY366</strain>
    </source>
</reference>